<dbReference type="InterPro" id="IPR023614">
    <property type="entry name" value="Porin_dom_sf"/>
</dbReference>
<protein>
    <submittedName>
        <fullName evidence="13">Porin</fullName>
    </submittedName>
</protein>
<comment type="subcellular location">
    <subcellularLocation>
        <location evidence="1">Cell outer membrane</location>
        <topology evidence="1">Multi-pass membrane protein</topology>
    </subcellularLocation>
</comment>
<keyword evidence="8" id="KW-0626">Porin</keyword>
<evidence type="ECO:0000313" key="14">
    <source>
        <dbReference type="Proteomes" id="UP000238982"/>
    </source>
</evidence>
<evidence type="ECO:0000313" key="13">
    <source>
        <dbReference type="EMBL" id="PRF61855.1"/>
    </source>
</evidence>
<keyword evidence="6 11" id="KW-0732">Signal</keyword>
<dbReference type="PRINTS" id="PR00184">
    <property type="entry name" value="NEISSPPORIN"/>
</dbReference>
<dbReference type="GO" id="GO:0046930">
    <property type="term" value="C:pore complex"/>
    <property type="evidence" value="ECO:0007669"/>
    <property type="project" value="UniProtKB-KW"/>
</dbReference>
<dbReference type="CDD" id="cd00342">
    <property type="entry name" value="gram_neg_porins"/>
    <property type="match status" value="1"/>
</dbReference>
<dbReference type="GO" id="GO:0009279">
    <property type="term" value="C:cell outer membrane"/>
    <property type="evidence" value="ECO:0007669"/>
    <property type="project" value="UniProtKB-SubCell"/>
</dbReference>
<evidence type="ECO:0000256" key="9">
    <source>
        <dbReference type="ARBA" id="ARBA00023136"/>
    </source>
</evidence>
<keyword evidence="7" id="KW-0406">Ion transport</keyword>
<sequence length="394" mass="41183">MMRRVNLIATLGLVVASTSYAQSSVTLYGVIDEGVDWVSNVRTASGVGASQVAMASSILQASRWGLRGTEDLGGGLRALFVLENGFDPSTGQLGQGGLEFGRQAYVGLSGNYGTVTLGRQYDLVVDSVGPFVAGTQWAGITAAHGGDIDNMLNTWRVNNAVKYASPEILGIRFGALYSLGGVAGDFTGGQIWSLGATYRAGGASFGAAYLNVRQPNISFFGNSTSGTPSVTASNNPNPIFSGFLSAHTYQTVAVGGSYSLDRLLVGGTYSYIQFSGLGDLAAGPNPRGFQGSVAFNNVEVNARYQISPALLAGVAYDYLRQGKVAPSDGATYHTVSIGLDYFLSKRTDVYALWEMQHATGDASTGGAARANLTTFGTSSSGNQILARVGMRHKF</sequence>
<proteinExistence type="predicted"/>
<dbReference type="InterPro" id="IPR033900">
    <property type="entry name" value="Gram_neg_porin_domain"/>
</dbReference>
<evidence type="ECO:0000256" key="3">
    <source>
        <dbReference type="ARBA" id="ARBA00022448"/>
    </source>
</evidence>
<evidence type="ECO:0000256" key="6">
    <source>
        <dbReference type="ARBA" id="ARBA00022729"/>
    </source>
</evidence>
<evidence type="ECO:0000256" key="8">
    <source>
        <dbReference type="ARBA" id="ARBA00023114"/>
    </source>
</evidence>
<dbReference type="InterPro" id="IPR050298">
    <property type="entry name" value="Gram-neg_bact_OMP"/>
</dbReference>
<keyword evidence="5" id="KW-0812">Transmembrane</keyword>
<dbReference type="Proteomes" id="UP000238982">
    <property type="component" value="Unassembled WGS sequence"/>
</dbReference>
<organism evidence="13 14">
    <name type="scientific">Burkholderia multivorans</name>
    <dbReference type="NCBI Taxonomy" id="87883"/>
    <lineage>
        <taxon>Bacteria</taxon>
        <taxon>Pseudomonadati</taxon>
        <taxon>Pseudomonadota</taxon>
        <taxon>Betaproteobacteria</taxon>
        <taxon>Burkholderiales</taxon>
        <taxon>Burkholderiaceae</taxon>
        <taxon>Burkholderia</taxon>
        <taxon>Burkholderia cepacia complex</taxon>
    </lineage>
</organism>
<keyword evidence="10" id="KW-0998">Cell outer membrane</keyword>
<dbReference type="PANTHER" id="PTHR34501">
    <property type="entry name" value="PROTEIN YDDL-RELATED"/>
    <property type="match status" value="1"/>
</dbReference>
<evidence type="ECO:0000256" key="10">
    <source>
        <dbReference type="ARBA" id="ARBA00023237"/>
    </source>
</evidence>
<dbReference type="SUPFAM" id="SSF56935">
    <property type="entry name" value="Porins"/>
    <property type="match status" value="1"/>
</dbReference>
<evidence type="ECO:0000256" key="2">
    <source>
        <dbReference type="ARBA" id="ARBA00011233"/>
    </source>
</evidence>
<dbReference type="Gene3D" id="2.40.160.10">
    <property type="entry name" value="Porin"/>
    <property type="match status" value="1"/>
</dbReference>
<dbReference type="AlphaFoldDB" id="A0A2S9MSM7"/>
<evidence type="ECO:0000256" key="7">
    <source>
        <dbReference type="ARBA" id="ARBA00023065"/>
    </source>
</evidence>
<dbReference type="PANTHER" id="PTHR34501:SF9">
    <property type="entry name" value="MAJOR OUTER MEMBRANE PROTEIN P.IA"/>
    <property type="match status" value="1"/>
</dbReference>
<dbReference type="GO" id="GO:0034220">
    <property type="term" value="P:monoatomic ion transmembrane transport"/>
    <property type="evidence" value="ECO:0007669"/>
    <property type="project" value="InterPro"/>
</dbReference>
<reference evidence="13 14" key="1">
    <citation type="submission" date="2018-03" db="EMBL/GenBank/DDBJ databases">
        <authorList>
            <person name="Keele B.F."/>
        </authorList>
    </citation>
    <scope>NUCLEOTIDE SEQUENCE [LARGE SCALE GENOMIC DNA]</scope>
    <source>
        <strain evidence="13 14">AU19729</strain>
    </source>
</reference>
<dbReference type="Pfam" id="PF13609">
    <property type="entry name" value="Porin_4"/>
    <property type="match status" value="1"/>
</dbReference>
<dbReference type="PRINTS" id="PR00182">
    <property type="entry name" value="ECOLNEIPORIN"/>
</dbReference>
<keyword evidence="3" id="KW-0813">Transport</keyword>
<comment type="caution">
    <text evidence="13">The sequence shown here is derived from an EMBL/GenBank/DDBJ whole genome shotgun (WGS) entry which is preliminary data.</text>
</comment>
<evidence type="ECO:0000256" key="4">
    <source>
        <dbReference type="ARBA" id="ARBA00022452"/>
    </source>
</evidence>
<feature type="domain" description="Porin" evidence="12">
    <location>
        <begin position="13"/>
        <end position="351"/>
    </location>
</feature>
<gene>
    <name evidence="13" type="ORF">C6Q15_10825</name>
</gene>
<evidence type="ECO:0000256" key="1">
    <source>
        <dbReference type="ARBA" id="ARBA00004571"/>
    </source>
</evidence>
<evidence type="ECO:0000256" key="5">
    <source>
        <dbReference type="ARBA" id="ARBA00022692"/>
    </source>
</evidence>
<feature type="chain" id="PRO_5015640243" evidence="11">
    <location>
        <begin position="22"/>
        <end position="394"/>
    </location>
</feature>
<name>A0A2S9MSM7_9BURK</name>
<dbReference type="InterPro" id="IPR002299">
    <property type="entry name" value="Porin_Neis"/>
</dbReference>
<evidence type="ECO:0000256" key="11">
    <source>
        <dbReference type="SAM" id="SignalP"/>
    </source>
</evidence>
<evidence type="ECO:0000259" key="12">
    <source>
        <dbReference type="Pfam" id="PF13609"/>
    </source>
</evidence>
<feature type="signal peptide" evidence="11">
    <location>
        <begin position="1"/>
        <end position="21"/>
    </location>
</feature>
<dbReference type="EMBL" id="PVGH01000048">
    <property type="protein sequence ID" value="PRF61855.1"/>
    <property type="molecule type" value="Genomic_DNA"/>
</dbReference>
<keyword evidence="9" id="KW-0472">Membrane</keyword>
<dbReference type="InterPro" id="IPR001702">
    <property type="entry name" value="Porin_Gram-ve"/>
</dbReference>
<dbReference type="GO" id="GO:0015288">
    <property type="term" value="F:porin activity"/>
    <property type="evidence" value="ECO:0007669"/>
    <property type="project" value="UniProtKB-KW"/>
</dbReference>
<keyword evidence="4" id="KW-1134">Transmembrane beta strand</keyword>
<comment type="subunit">
    <text evidence="2">Homotrimer.</text>
</comment>
<accession>A0A2S9MSM7</accession>